<organism evidence="2 3">
    <name type="scientific">Rhodonellum ikkaensis</name>
    <dbReference type="NCBI Taxonomy" id="336829"/>
    <lineage>
        <taxon>Bacteria</taxon>
        <taxon>Pseudomonadati</taxon>
        <taxon>Bacteroidota</taxon>
        <taxon>Cytophagia</taxon>
        <taxon>Cytophagales</taxon>
        <taxon>Cytophagaceae</taxon>
        <taxon>Rhodonellum</taxon>
    </lineage>
</organism>
<dbReference type="CDD" id="cd00093">
    <property type="entry name" value="HTH_XRE"/>
    <property type="match status" value="1"/>
</dbReference>
<gene>
    <name evidence="2" type="ORF">SAMN05444412_11529</name>
</gene>
<evidence type="ECO:0000259" key="1">
    <source>
        <dbReference type="PROSITE" id="PS50943"/>
    </source>
</evidence>
<comment type="caution">
    <text evidence="2">The sequence shown here is derived from an EMBL/GenBank/DDBJ whole genome shotgun (WGS) entry which is preliminary data.</text>
</comment>
<evidence type="ECO:0000313" key="3">
    <source>
        <dbReference type="Proteomes" id="UP000199663"/>
    </source>
</evidence>
<dbReference type="Gene3D" id="1.10.260.40">
    <property type="entry name" value="lambda repressor-like DNA-binding domains"/>
    <property type="match status" value="1"/>
</dbReference>
<name>A0A1H3T6A9_9BACT</name>
<feature type="domain" description="HTH cro/C1-type" evidence="1">
    <location>
        <begin position="36"/>
        <end position="91"/>
    </location>
</feature>
<accession>A0A1H3T6A9</accession>
<dbReference type="Pfam" id="PF01381">
    <property type="entry name" value="HTH_3"/>
    <property type="match status" value="1"/>
</dbReference>
<dbReference type="InterPro" id="IPR010982">
    <property type="entry name" value="Lambda_DNA-bd_dom_sf"/>
</dbReference>
<dbReference type="InterPro" id="IPR001387">
    <property type="entry name" value="Cro/C1-type_HTH"/>
</dbReference>
<reference evidence="2 3" key="1">
    <citation type="submission" date="2016-10" db="EMBL/GenBank/DDBJ databases">
        <authorList>
            <person name="Varghese N."/>
            <person name="Submissions S."/>
        </authorList>
    </citation>
    <scope>NUCLEOTIDE SEQUENCE [LARGE SCALE GENOMIC DNA]</scope>
    <source>
        <strain evidence="2 3">DSM 17997</strain>
    </source>
</reference>
<dbReference type="PROSITE" id="PS50943">
    <property type="entry name" value="HTH_CROC1"/>
    <property type="match status" value="1"/>
</dbReference>
<dbReference type="SUPFAM" id="SSF47413">
    <property type="entry name" value="lambda repressor-like DNA-binding domains"/>
    <property type="match status" value="1"/>
</dbReference>
<dbReference type="Proteomes" id="UP000199663">
    <property type="component" value="Unassembled WGS sequence"/>
</dbReference>
<protein>
    <submittedName>
        <fullName evidence="2">Helix-turn-helix</fullName>
    </submittedName>
</protein>
<proteinExistence type="predicted"/>
<evidence type="ECO:0000313" key="2">
    <source>
        <dbReference type="EMBL" id="SDZ44869.1"/>
    </source>
</evidence>
<dbReference type="SMART" id="SM00530">
    <property type="entry name" value="HTH_XRE"/>
    <property type="match status" value="1"/>
</dbReference>
<sequence length="144" mass="16516">MQNLLIFHKCVCFLQSLFKIRKIMETALKSNIAENLRKHRVLKGYTQEYIAEYLGKRDYTAYSRYEQGRSNLKMEDAIKLASLYEVDVQELISVSPSISYSSEIQKKSSGLVSILVDLDGSSSTLENNISRLKKINDLISKQEI</sequence>
<dbReference type="EMBL" id="FNQC01000015">
    <property type="protein sequence ID" value="SDZ44869.1"/>
    <property type="molecule type" value="Genomic_DNA"/>
</dbReference>
<keyword evidence="3" id="KW-1185">Reference proteome</keyword>